<gene>
    <name evidence="3" type="primary">LOC113719688</name>
</gene>
<feature type="compositionally biased region" description="Polar residues" evidence="1">
    <location>
        <begin position="858"/>
        <end position="873"/>
    </location>
</feature>
<dbReference type="RefSeq" id="XP_027100763.1">
    <property type="nucleotide sequence ID" value="XM_027244962.2"/>
</dbReference>
<feature type="region of interest" description="Disordered" evidence="1">
    <location>
        <begin position="1175"/>
        <end position="1246"/>
    </location>
</feature>
<feature type="region of interest" description="Disordered" evidence="1">
    <location>
        <begin position="1012"/>
        <end position="1161"/>
    </location>
</feature>
<feature type="region of interest" description="Disordered" evidence="1">
    <location>
        <begin position="103"/>
        <end position="155"/>
    </location>
</feature>
<proteinExistence type="predicted"/>
<feature type="compositionally biased region" description="Basic and acidic residues" evidence="1">
    <location>
        <begin position="457"/>
        <end position="475"/>
    </location>
</feature>
<accession>A0A6P6VCT0</accession>
<feature type="region of interest" description="Disordered" evidence="1">
    <location>
        <begin position="821"/>
        <end position="907"/>
    </location>
</feature>
<dbReference type="OrthoDB" id="1093005at2759"/>
<feature type="compositionally biased region" description="Basic and acidic residues" evidence="1">
    <location>
        <begin position="1056"/>
        <end position="1068"/>
    </location>
</feature>
<feature type="region of interest" description="Disordered" evidence="1">
    <location>
        <begin position="457"/>
        <end position="519"/>
    </location>
</feature>
<feature type="compositionally biased region" description="Basic and acidic residues" evidence="1">
    <location>
        <begin position="1089"/>
        <end position="1108"/>
    </location>
</feature>
<evidence type="ECO:0000256" key="1">
    <source>
        <dbReference type="SAM" id="MobiDB-lite"/>
    </source>
</evidence>
<organism evidence="2 3">
    <name type="scientific">Coffea arabica</name>
    <name type="common">Arabian coffee</name>
    <dbReference type="NCBI Taxonomy" id="13443"/>
    <lineage>
        <taxon>Eukaryota</taxon>
        <taxon>Viridiplantae</taxon>
        <taxon>Streptophyta</taxon>
        <taxon>Embryophyta</taxon>
        <taxon>Tracheophyta</taxon>
        <taxon>Spermatophyta</taxon>
        <taxon>Magnoliopsida</taxon>
        <taxon>eudicotyledons</taxon>
        <taxon>Gunneridae</taxon>
        <taxon>Pentapetalae</taxon>
        <taxon>asterids</taxon>
        <taxon>lamiids</taxon>
        <taxon>Gentianales</taxon>
        <taxon>Rubiaceae</taxon>
        <taxon>Ixoroideae</taxon>
        <taxon>Gardenieae complex</taxon>
        <taxon>Bertiereae - Coffeeae clade</taxon>
        <taxon>Coffeeae</taxon>
        <taxon>Coffea</taxon>
    </lineage>
</organism>
<feature type="compositionally biased region" description="Basic and acidic residues" evidence="1">
    <location>
        <begin position="105"/>
        <end position="125"/>
    </location>
</feature>
<feature type="compositionally biased region" description="Polar residues" evidence="1">
    <location>
        <begin position="485"/>
        <end position="497"/>
    </location>
</feature>
<feature type="compositionally biased region" description="Basic and acidic residues" evidence="1">
    <location>
        <begin position="146"/>
        <end position="155"/>
    </location>
</feature>
<feature type="region of interest" description="Disordered" evidence="1">
    <location>
        <begin position="726"/>
        <end position="756"/>
    </location>
</feature>
<reference evidence="2" key="1">
    <citation type="journal article" date="2025" name="Foods">
        <title>Unveiling the Microbial Signatures of Arabica Coffee Cherries: Insights into Ripeness Specific Diversity, Functional Traits, and Implications for Quality and Safety.</title>
        <authorList>
            <consortium name="RefSeq"/>
            <person name="Tenea G.N."/>
            <person name="Cifuentes V."/>
            <person name="Reyes P."/>
            <person name="Cevallos-Vallejos M."/>
        </authorList>
    </citation>
    <scope>NUCLEOTIDE SEQUENCE [LARGE SCALE GENOMIC DNA]</scope>
</reference>
<feature type="compositionally biased region" description="Polar residues" evidence="1">
    <location>
        <begin position="894"/>
        <end position="907"/>
    </location>
</feature>
<feature type="region of interest" description="Disordered" evidence="1">
    <location>
        <begin position="1258"/>
        <end position="1286"/>
    </location>
</feature>
<evidence type="ECO:0000313" key="2">
    <source>
        <dbReference type="Proteomes" id="UP001652660"/>
    </source>
</evidence>
<feature type="compositionally biased region" description="Low complexity" evidence="1">
    <location>
        <begin position="1175"/>
        <end position="1208"/>
    </location>
</feature>
<feature type="region of interest" description="Disordered" evidence="1">
    <location>
        <begin position="932"/>
        <end position="991"/>
    </location>
</feature>
<dbReference type="GeneID" id="113719688"/>
<evidence type="ECO:0000313" key="3">
    <source>
        <dbReference type="RefSeq" id="XP_027100763.1"/>
    </source>
</evidence>
<feature type="compositionally biased region" description="Basic residues" evidence="1">
    <location>
        <begin position="501"/>
        <end position="511"/>
    </location>
</feature>
<feature type="compositionally biased region" description="Basic and acidic residues" evidence="1">
    <location>
        <begin position="821"/>
        <end position="835"/>
    </location>
</feature>
<feature type="compositionally biased region" description="Basic residues" evidence="1">
    <location>
        <begin position="734"/>
        <end position="743"/>
    </location>
</feature>
<feature type="compositionally biased region" description="Basic and acidic residues" evidence="1">
    <location>
        <begin position="1031"/>
        <end position="1048"/>
    </location>
</feature>
<keyword evidence="2" id="KW-1185">Reference proteome</keyword>
<sequence>MAKRRREKVSEDFTLTAEDFYTAFVDTSLDTHLAMMISSSDTVSDLKKKIVQEHFQLFPGIGEIEILSLQVKRQGHFYHLPDSMLVFSAYEGSKRHKNIFVDASSPKEHDREQISSEPDNIKHIQLENSDELSPESGLAAKKRKTEHNENEVSDSRCLKTSNLGHQIETAVVDAGKSIPIMMEIRDKDVDGGLCKTSDLYRSDIVAALKTSQSEPAVEKSLNLGMEENVRDRSHSSKRKKVTKLASCTTDKQENISVTNAASEQLKDDQPVTSLCSKKRKKRRERTSLVPSDEAAIPESTPIQDIEKQKIFKGNLETGCKNVDKLCDLMIVPGEGVQPETFHRPSILSQKGSSSDIIDKVLEVSKSACSLEGNVDGKISNVDQTAELGADSKTSSMQLQAAVMEDSASPAIIGLNDMNKVSSQVHDENIHLGSWDSVAPLTDGQGQEDIKLNQDREVMPSESCKALDEGDADRTNEASTLMPKLTATSEPVGTVTSDGTKRNKKKRAKKKAAAMQTDSVAEQTNMAGANPSDGPNLDVADHIIDKTDKDECTLRTAESDQTNRVEEERGLSGNVDTLEKTSECLKPRDCAEAEVPTETAVLSSNILRFNEAMDVGNSTGKKKKRKTEKSAAKVQGISEVEYDLNNVSGISLSVQDVNFSDQMTDCDNKSESQMPGMGSDQNTAILGDKQMSMEQENMMSLPSGSEPQHMGETDININQSTTASILSKAQDVKSGNRRKKKRTVKSATINPDDSGKELVDTLNGRSAFSDSPANNVADETKNSLSILSQNVWKDASKDESMDTCVLGAHSEGDKVIHYEARTEVDLSHDDRGDNGKNGRQVHSNSINSVDNGINDLPVENQTNEVQRLQQNQSGKPKENDCNLDGKTKKKKKKNQFSASENLSTSEIKEQSNVAEELAVSGNKTKVKDIPSSAAKTNRLAKKRTVIQSTPPVLELEKNLGTESSPNHECAPEDANPSQVPSKGRPESEVDNIKTAKCKDEGINFRHYFVTGQHQDKVSSSAKVKQKLTKPTSKQEKHNVVAENKLESSENHGLQYKSDGRNIDDNRVEESASSGENNKALFCGNKNTLKAPEHGIKAPSSHEAKEDKTLKKALKPVVVDGAGTSTKTSKRNQQSGFSPNSIPKRNSSSKNAGHVLNSSGQKKSSLFTPRLVFRLNSSESSSNENQIVNSDASTRAPSDSSSSSGYSVGESELRPDSKRNGSVNATGQGGAVGNILDTKFSGPQQMSMDMVLRSSSRFKKAKIAASQSQAGDTGSQPVDFVPDSQAKQ</sequence>
<name>A0A6P6VCT0_COFAR</name>
<feature type="compositionally biased region" description="Basic and acidic residues" evidence="1">
    <location>
        <begin position="982"/>
        <end position="991"/>
    </location>
</feature>
<reference evidence="3" key="2">
    <citation type="submission" date="2025-08" db="UniProtKB">
        <authorList>
            <consortium name="RefSeq"/>
        </authorList>
    </citation>
    <scope>IDENTIFICATION</scope>
    <source>
        <tissue evidence="3">Leaves</tissue>
    </source>
</reference>
<feature type="compositionally biased region" description="Polar residues" evidence="1">
    <location>
        <begin position="839"/>
        <end position="850"/>
    </location>
</feature>
<feature type="region of interest" description="Disordered" evidence="1">
    <location>
        <begin position="262"/>
        <end position="291"/>
    </location>
</feature>
<dbReference type="Proteomes" id="UP001652660">
    <property type="component" value="Chromosome 11e"/>
</dbReference>
<feature type="compositionally biased region" description="Polar residues" evidence="1">
    <location>
        <begin position="1121"/>
        <end position="1161"/>
    </location>
</feature>
<protein>
    <submittedName>
        <fullName evidence="3">Uncharacterized protein isoform X1</fullName>
    </submittedName>
</protein>
<feature type="compositionally biased region" description="Basic and acidic residues" evidence="1">
    <location>
        <begin position="874"/>
        <end position="885"/>
    </location>
</feature>